<dbReference type="OrthoDB" id="10249433at2759"/>
<dbReference type="SUPFAM" id="SSF53474">
    <property type="entry name" value="alpha/beta-Hydrolases"/>
    <property type="match status" value="1"/>
</dbReference>
<proteinExistence type="predicted"/>
<dbReference type="GO" id="GO:0052651">
    <property type="term" value="P:monoacylglycerol catabolic process"/>
    <property type="evidence" value="ECO:0007669"/>
    <property type="project" value="TreeGrafter"/>
</dbReference>
<dbReference type="GO" id="GO:0047372">
    <property type="term" value="F:monoacylglycerol lipase activity"/>
    <property type="evidence" value="ECO:0007669"/>
    <property type="project" value="TreeGrafter"/>
</dbReference>
<dbReference type="Gene3D" id="3.40.50.1820">
    <property type="entry name" value="alpha/beta hydrolase"/>
    <property type="match status" value="1"/>
</dbReference>
<dbReference type="GO" id="GO:0005789">
    <property type="term" value="C:endoplasmic reticulum membrane"/>
    <property type="evidence" value="ECO:0007669"/>
    <property type="project" value="TreeGrafter"/>
</dbReference>
<reference evidence="2" key="1">
    <citation type="submission" date="2021-02" db="EMBL/GenBank/DDBJ databases">
        <authorList>
            <person name="Nowell W R."/>
        </authorList>
    </citation>
    <scope>NUCLEOTIDE SEQUENCE</scope>
    <source>
        <strain evidence="2">Ploen Becks lab</strain>
    </source>
</reference>
<evidence type="ECO:0000259" key="1">
    <source>
        <dbReference type="Pfam" id="PF12146"/>
    </source>
</evidence>
<evidence type="ECO:0000313" key="3">
    <source>
        <dbReference type="Proteomes" id="UP000663879"/>
    </source>
</evidence>
<dbReference type="InterPro" id="IPR022742">
    <property type="entry name" value="Hydrolase_4"/>
</dbReference>
<dbReference type="EMBL" id="CAJNOC010000019">
    <property type="protein sequence ID" value="CAF0706657.1"/>
    <property type="molecule type" value="Genomic_DNA"/>
</dbReference>
<dbReference type="Pfam" id="PF12146">
    <property type="entry name" value="Hydrolase_4"/>
    <property type="match status" value="1"/>
</dbReference>
<protein>
    <recommendedName>
        <fullName evidence="1">Serine aminopeptidase S33 domain-containing protein</fullName>
    </recommendedName>
</protein>
<gene>
    <name evidence="2" type="ORF">OXX778_LOCUS396</name>
</gene>
<organism evidence="2 3">
    <name type="scientific">Brachionus calyciflorus</name>
    <dbReference type="NCBI Taxonomy" id="104777"/>
    <lineage>
        <taxon>Eukaryota</taxon>
        <taxon>Metazoa</taxon>
        <taxon>Spiralia</taxon>
        <taxon>Gnathifera</taxon>
        <taxon>Rotifera</taxon>
        <taxon>Eurotatoria</taxon>
        <taxon>Monogononta</taxon>
        <taxon>Pseudotrocha</taxon>
        <taxon>Ploima</taxon>
        <taxon>Brachionidae</taxon>
        <taxon>Brachionus</taxon>
    </lineage>
</organism>
<dbReference type="PANTHER" id="PTHR12277">
    <property type="entry name" value="ALPHA/BETA HYDROLASE DOMAIN-CONTAINING PROTEIN"/>
    <property type="match status" value="1"/>
</dbReference>
<dbReference type="PANTHER" id="PTHR12277:SF194">
    <property type="entry name" value="FI04476P"/>
    <property type="match status" value="1"/>
</dbReference>
<name>A0A813LWD8_9BILA</name>
<comment type="caution">
    <text evidence="2">The sequence shown here is derived from an EMBL/GenBank/DDBJ whole genome shotgun (WGS) entry which is preliminary data.</text>
</comment>
<dbReference type="InterPro" id="IPR029058">
    <property type="entry name" value="AB_hydrolase_fold"/>
</dbReference>
<accession>A0A813LWD8</accession>
<feature type="domain" description="Serine aminopeptidase S33" evidence="1">
    <location>
        <begin position="140"/>
        <end position="259"/>
    </location>
</feature>
<dbReference type="AlphaFoldDB" id="A0A813LWD8"/>
<evidence type="ECO:0000313" key="2">
    <source>
        <dbReference type="EMBL" id="CAF0706657.1"/>
    </source>
</evidence>
<dbReference type="GO" id="GO:0006660">
    <property type="term" value="P:phosphatidylserine catabolic process"/>
    <property type="evidence" value="ECO:0007669"/>
    <property type="project" value="TreeGrafter"/>
</dbReference>
<dbReference type="Proteomes" id="UP000663879">
    <property type="component" value="Unassembled WGS sequence"/>
</dbReference>
<keyword evidence="3" id="KW-1185">Reference proteome</keyword>
<dbReference type="GO" id="GO:0004622">
    <property type="term" value="F:phosphatidylcholine lysophospholipase activity"/>
    <property type="evidence" value="ECO:0007669"/>
    <property type="project" value="TreeGrafter"/>
</dbReference>
<sequence length="358" mass="41577">MSTALNLTNRQNFYIKLKLTKTLVNYKLGTILRLFLKEKMAKKSGKSQKLRNYAKKTVEKPQISNVYLARIKSSFKNFNLSNPLEFNLNNTHAFVLNHDDIQLGAWHILPHDKQLKPSSNLQEHFEINIEKSFESKKSITILYLHGNTNDRSTYHRIQLYKYLSNLGYNVVAVDYRGYGDSTGEPTEIDVVRDALFTYDFIKRTAPWTTIYIWGHSLGTGITSSAARTLTEKNRAPEGIILEAPFFNIVEEVELHPFAWLFSYNKILFYMIENSLSKLNLQFRSDIHLQKVSSKIMILHAEDDIIIPFHQSEKLYDIVKNKGVSSNLTFHRIPSHHKCNHQNIYLYPDLTNLISDFIN</sequence>